<evidence type="ECO:0000256" key="1">
    <source>
        <dbReference type="SAM" id="MobiDB-lite"/>
    </source>
</evidence>
<feature type="compositionally biased region" description="Polar residues" evidence="1">
    <location>
        <begin position="77"/>
        <end position="95"/>
    </location>
</feature>
<name>A0A085NKK6_9BILA</name>
<protein>
    <submittedName>
        <fullName evidence="2">Uncharacterized protein</fullName>
    </submittedName>
</protein>
<feature type="compositionally biased region" description="Basic and acidic residues" evidence="1">
    <location>
        <begin position="96"/>
        <end position="115"/>
    </location>
</feature>
<dbReference type="AlphaFoldDB" id="A0A085NKK6"/>
<feature type="compositionally biased region" description="Polar residues" evidence="1">
    <location>
        <begin position="1"/>
        <end position="17"/>
    </location>
</feature>
<dbReference type="Proteomes" id="UP000030758">
    <property type="component" value="Unassembled WGS sequence"/>
</dbReference>
<feature type="region of interest" description="Disordered" evidence="1">
    <location>
        <begin position="1"/>
        <end position="30"/>
    </location>
</feature>
<sequence length="115" mass="12878">MSSSLSSPQAAPTTTRGAASGRVAPSRNRTCKEMQVLRTTVSLRKARTALLRLPAPLTKREMALHGSSFFFLFGPTTQRQSRQVSTRKGQVGNRSVESEPNVKERKWKKKWECTE</sequence>
<gene>
    <name evidence="2" type="ORF">M514_13702</name>
</gene>
<accession>A0A085NKK6</accession>
<reference evidence="2" key="1">
    <citation type="journal article" date="2014" name="Nat. Genet.">
        <title>Genome and transcriptome of the porcine whipworm Trichuris suis.</title>
        <authorList>
            <person name="Jex A.R."/>
            <person name="Nejsum P."/>
            <person name="Schwarz E.M."/>
            <person name="Hu L."/>
            <person name="Young N.D."/>
            <person name="Hall R.S."/>
            <person name="Korhonen P.K."/>
            <person name="Liao S."/>
            <person name="Thamsborg S."/>
            <person name="Xia J."/>
            <person name="Xu P."/>
            <person name="Wang S."/>
            <person name="Scheerlinck J.P."/>
            <person name="Hofmann A."/>
            <person name="Sternberg P.W."/>
            <person name="Wang J."/>
            <person name="Gasser R.B."/>
        </authorList>
    </citation>
    <scope>NUCLEOTIDE SEQUENCE [LARGE SCALE GENOMIC DNA]</scope>
    <source>
        <strain evidence="2">DCEP-RM93F</strain>
    </source>
</reference>
<dbReference type="EMBL" id="KL367491">
    <property type="protein sequence ID" value="KFD70002.1"/>
    <property type="molecule type" value="Genomic_DNA"/>
</dbReference>
<proteinExistence type="predicted"/>
<feature type="region of interest" description="Disordered" evidence="1">
    <location>
        <begin position="77"/>
        <end position="115"/>
    </location>
</feature>
<evidence type="ECO:0000313" key="2">
    <source>
        <dbReference type="EMBL" id="KFD70002.1"/>
    </source>
</evidence>
<organism evidence="2">
    <name type="scientific">Trichuris suis</name>
    <name type="common">pig whipworm</name>
    <dbReference type="NCBI Taxonomy" id="68888"/>
    <lineage>
        <taxon>Eukaryota</taxon>
        <taxon>Metazoa</taxon>
        <taxon>Ecdysozoa</taxon>
        <taxon>Nematoda</taxon>
        <taxon>Enoplea</taxon>
        <taxon>Dorylaimia</taxon>
        <taxon>Trichinellida</taxon>
        <taxon>Trichuridae</taxon>
        <taxon>Trichuris</taxon>
    </lineage>
</organism>